<feature type="compositionally biased region" description="Polar residues" evidence="1">
    <location>
        <begin position="222"/>
        <end position="231"/>
    </location>
</feature>
<dbReference type="Proteomes" id="UP000799444">
    <property type="component" value="Unassembled WGS sequence"/>
</dbReference>
<dbReference type="AlphaFoldDB" id="A0A9P4R2J7"/>
<sequence>MAADEVSSQSLFFTIPRELRDEIYSYLTLPQSVLTSTPQTSSQSVHRSNKISDAYLDSRIYLPSRPPVNALGTCRQLREEILDFVSRSINLPGAAIPSPFALIEEWKKNHSALSATVDLEDAADQVAEIFQDDGCARFTLEIQRVLRTSFGSFTPDRVEPSPRFLALNPFLSRLKRVRFTVWGSWDWFKGQSAPHITRGLWEKSRFRRSLPSQTDEVHANKPQASNPQQLEPNPLSVAMAGLMAHLPLVEEIHINILMHAADYWNWDLPENRQEGIRPWLEGPAFPLLGPSVKKVYRKLTVGNPMEPQYSAIYYHKLETYTSPQQDGKRLVSVWQGAKEVPEEIDGVQEDPAFTKIYERNE</sequence>
<reference evidence="2" key="1">
    <citation type="journal article" date="2020" name="Stud. Mycol.">
        <title>101 Dothideomycetes genomes: a test case for predicting lifestyles and emergence of pathogens.</title>
        <authorList>
            <person name="Haridas S."/>
            <person name="Albert R."/>
            <person name="Binder M."/>
            <person name="Bloem J."/>
            <person name="Labutti K."/>
            <person name="Salamov A."/>
            <person name="Andreopoulos B."/>
            <person name="Baker S."/>
            <person name="Barry K."/>
            <person name="Bills G."/>
            <person name="Bluhm B."/>
            <person name="Cannon C."/>
            <person name="Castanera R."/>
            <person name="Culley D."/>
            <person name="Daum C."/>
            <person name="Ezra D."/>
            <person name="Gonzalez J."/>
            <person name="Henrissat B."/>
            <person name="Kuo A."/>
            <person name="Liang C."/>
            <person name="Lipzen A."/>
            <person name="Lutzoni F."/>
            <person name="Magnuson J."/>
            <person name="Mondo S."/>
            <person name="Nolan M."/>
            <person name="Ohm R."/>
            <person name="Pangilinan J."/>
            <person name="Park H.-J."/>
            <person name="Ramirez L."/>
            <person name="Alfaro M."/>
            <person name="Sun H."/>
            <person name="Tritt A."/>
            <person name="Yoshinaga Y."/>
            <person name="Zwiers L.-H."/>
            <person name="Turgeon B."/>
            <person name="Goodwin S."/>
            <person name="Spatafora J."/>
            <person name="Crous P."/>
            <person name="Grigoriev I."/>
        </authorList>
    </citation>
    <scope>NUCLEOTIDE SEQUENCE</scope>
    <source>
        <strain evidence="2">CBS 125425</strain>
    </source>
</reference>
<proteinExistence type="predicted"/>
<evidence type="ECO:0000313" key="2">
    <source>
        <dbReference type="EMBL" id="KAF2735671.1"/>
    </source>
</evidence>
<protein>
    <recommendedName>
        <fullName evidence="4">F-box domain-containing protein</fullName>
    </recommendedName>
</protein>
<evidence type="ECO:0000313" key="3">
    <source>
        <dbReference type="Proteomes" id="UP000799444"/>
    </source>
</evidence>
<comment type="caution">
    <text evidence="2">The sequence shown here is derived from an EMBL/GenBank/DDBJ whole genome shotgun (WGS) entry which is preliminary data.</text>
</comment>
<dbReference type="EMBL" id="ML996133">
    <property type="protein sequence ID" value="KAF2735671.1"/>
    <property type="molecule type" value="Genomic_DNA"/>
</dbReference>
<feature type="region of interest" description="Disordered" evidence="1">
    <location>
        <begin position="211"/>
        <end position="232"/>
    </location>
</feature>
<evidence type="ECO:0008006" key="4">
    <source>
        <dbReference type="Google" id="ProtNLM"/>
    </source>
</evidence>
<evidence type="ECO:0000256" key="1">
    <source>
        <dbReference type="SAM" id="MobiDB-lite"/>
    </source>
</evidence>
<keyword evidence="3" id="KW-1185">Reference proteome</keyword>
<gene>
    <name evidence="2" type="ORF">EJ04DRAFT_190916</name>
</gene>
<name>A0A9P4R2J7_9PLEO</name>
<accession>A0A9P4R2J7</accession>
<organism evidence="2 3">
    <name type="scientific">Polyplosphaeria fusca</name>
    <dbReference type="NCBI Taxonomy" id="682080"/>
    <lineage>
        <taxon>Eukaryota</taxon>
        <taxon>Fungi</taxon>
        <taxon>Dikarya</taxon>
        <taxon>Ascomycota</taxon>
        <taxon>Pezizomycotina</taxon>
        <taxon>Dothideomycetes</taxon>
        <taxon>Pleosporomycetidae</taxon>
        <taxon>Pleosporales</taxon>
        <taxon>Tetraplosphaeriaceae</taxon>
        <taxon>Polyplosphaeria</taxon>
    </lineage>
</organism>
<dbReference type="OrthoDB" id="3894566at2759"/>